<proteinExistence type="predicted"/>
<evidence type="ECO:0000256" key="1">
    <source>
        <dbReference type="SAM" id="MobiDB-lite"/>
    </source>
</evidence>
<gene>
    <name evidence="2" type="ORF">BDW42DRAFT_162643</name>
</gene>
<feature type="compositionally biased region" description="Polar residues" evidence="1">
    <location>
        <begin position="357"/>
        <end position="392"/>
    </location>
</feature>
<feature type="region of interest" description="Disordered" evidence="1">
    <location>
        <begin position="423"/>
        <end position="528"/>
    </location>
</feature>
<evidence type="ECO:0000313" key="2">
    <source>
        <dbReference type="EMBL" id="PLN84464.1"/>
    </source>
</evidence>
<feature type="region of interest" description="Disordered" evidence="1">
    <location>
        <begin position="315"/>
        <end position="393"/>
    </location>
</feature>
<evidence type="ECO:0000313" key="3">
    <source>
        <dbReference type="Proteomes" id="UP000235023"/>
    </source>
</evidence>
<feature type="compositionally biased region" description="Polar residues" evidence="1">
    <location>
        <begin position="575"/>
        <end position="597"/>
    </location>
</feature>
<feature type="compositionally biased region" description="Polar residues" evidence="1">
    <location>
        <begin position="516"/>
        <end position="527"/>
    </location>
</feature>
<name>A0A2J5I3X8_9EURO</name>
<feature type="region of interest" description="Disordered" evidence="1">
    <location>
        <begin position="573"/>
        <end position="597"/>
    </location>
</feature>
<dbReference type="EMBL" id="KZ559511">
    <property type="protein sequence ID" value="PLN84464.1"/>
    <property type="molecule type" value="Genomic_DNA"/>
</dbReference>
<dbReference type="OrthoDB" id="10443296at2759"/>
<feature type="compositionally biased region" description="Low complexity" evidence="1">
    <location>
        <begin position="147"/>
        <end position="161"/>
    </location>
</feature>
<feature type="compositionally biased region" description="Basic and acidic residues" evidence="1">
    <location>
        <begin position="332"/>
        <end position="346"/>
    </location>
</feature>
<sequence length="597" mass="65056">MVCRVLDAMCLFLWFWWHFFALERGWVWRFFHDPRSVEFSILWRGLDLWRWAPVGRSLSPGDRYRRIYIMEHPYPPDPPFNSSKFCKNCFPRHGSCPLDDNNENPPDDNMGDLSDDDNAGPSGSDPPPGGGAPPDDGAPPGGGAPPSGGAPSGRDAPPGRGVPSGSGISPGLWRPPGHGASPRRGAPPDRRNALASGRLSRPDNQRTTNDTPRLVSCRGTLNADAARKGNSLGDFCSGDSPRSKTFGDISARGLLGATRTDHSQGTSSQHPVHPGQAPTKDDVQQQSSSNETKKLRAQMIELLYKLVEDTICNQRDSAPQSKPEAEAPSENAKSETPVRKYSETKASHNNVAVGGDATSQRDSLYDSSIKHSSLQGNDVQHKGTTSEPSSSPKLMFNLELKQRRNSENAPAFLPKDLDLEYGAQKFDGSNKPSHRPSRGDAYIEDLAFPGDDEQPVAPRKPWALTQQPLQGSSEPSKIPDHQPILKSRHRSNNEDRAFLPEDPDSALGPQRFDGNNGRNHPSDSSECSDAERLFLCRPSALRRVSADQKPLTTQMSNAEAYGMSSVRAIPLPTRPSVSLACNQSKRNPGVDSQCTPS</sequence>
<feature type="compositionally biased region" description="Acidic residues" evidence="1">
    <location>
        <begin position="100"/>
        <end position="118"/>
    </location>
</feature>
<keyword evidence="3" id="KW-1185">Reference proteome</keyword>
<feature type="compositionally biased region" description="Polar residues" evidence="1">
    <location>
        <begin position="464"/>
        <end position="475"/>
    </location>
</feature>
<dbReference type="Proteomes" id="UP000235023">
    <property type="component" value="Unassembled WGS sequence"/>
</dbReference>
<reference evidence="3" key="1">
    <citation type="submission" date="2017-12" db="EMBL/GenBank/DDBJ databases">
        <authorList>
            <consortium name="DOE Joint Genome Institute"/>
            <person name="Mondo S.J."/>
            <person name="Kjaerbolling I."/>
            <person name="Vesth T.C."/>
            <person name="Frisvad J.C."/>
            <person name="Nybo J.L."/>
            <person name="Theobald S."/>
            <person name="Kuo A."/>
            <person name="Bowyer P."/>
            <person name="Matsuda Y."/>
            <person name="Lyhne E.K."/>
            <person name="Kogle M.E."/>
            <person name="Clum A."/>
            <person name="Lipzen A."/>
            <person name="Salamov A."/>
            <person name="Ngan C.Y."/>
            <person name="Daum C."/>
            <person name="Chiniquy J."/>
            <person name="Barry K."/>
            <person name="LaButti K."/>
            <person name="Haridas S."/>
            <person name="Simmons B.A."/>
            <person name="Magnuson J.K."/>
            <person name="Mortensen U.H."/>
            <person name="Larsen T.O."/>
            <person name="Grigoriev I.V."/>
            <person name="Baker S.E."/>
            <person name="Andersen M.R."/>
            <person name="Nordberg H.P."/>
            <person name="Cantor M.N."/>
            <person name="Hua S.X."/>
        </authorList>
    </citation>
    <scope>NUCLEOTIDE SEQUENCE [LARGE SCALE GENOMIC DNA]</scope>
    <source>
        <strain evidence="3">IBT 19404</strain>
    </source>
</reference>
<dbReference type="AlphaFoldDB" id="A0A2J5I3X8"/>
<accession>A0A2J5I3X8</accession>
<protein>
    <submittedName>
        <fullName evidence="2">Uncharacterized protein</fullName>
    </submittedName>
</protein>
<feature type="region of interest" description="Disordered" evidence="1">
    <location>
        <begin position="97"/>
        <end position="295"/>
    </location>
</feature>
<organism evidence="2 3">
    <name type="scientific">Aspergillus taichungensis</name>
    <dbReference type="NCBI Taxonomy" id="482145"/>
    <lineage>
        <taxon>Eukaryota</taxon>
        <taxon>Fungi</taxon>
        <taxon>Dikarya</taxon>
        <taxon>Ascomycota</taxon>
        <taxon>Pezizomycotina</taxon>
        <taxon>Eurotiomycetes</taxon>
        <taxon>Eurotiomycetidae</taxon>
        <taxon>Eurotiales</taxon>
        <taxon>Aspergillaceae</taxon>
        <taxon>Aspergillus</taxon>
        <taxon>Aspergillus subgen. Circumdati</taxon>
    </lineage>
</organism>